<name>A0A1Y1CJR1_9BACT</name>
<keyword evidence="1" id="KW-0808">Transferase</keyword>
<dbReference type="NCBIfam" id="TIGR02429">
    <property type="entry name" value="pcaI_scoA_fam"/>
    <property type="match status" value="1"/>
</dbReference>
<protein>
    <submittedName>
        <fullName evidence="2">Branched-chain amino acid dehydrogenase</fullName>
    </submittedName>
</protein>
<reference evidence="2 3" key="1">
    <citation type="journal article" date="2018" name="Mar. Genomics">
        <title>Complete genome sequence of Marinifilaceae bacterium strain SPP2, isolated from the Antarctic marine sediment.</title>
        <authorList>
            <person name="Watanabe M."/>
            <person name="Kojima H."/>
            <person name="Fukui M."/>
        </authorList>
    </citation>
    <scope>NUCLEOTIDE SEQUENCE [LARGE SCALE GENOMIC DNA]</scope>
    <source>
        <strain evidence="2 3">SPP2</strain>
    </source>
</reference>
<dbReference type="InterPro" id="IPR004165">
    <property type="entry name" value="CoA_trans_fam_I"/>
</dbReference>
<dbReference type="Pfam" id="PF01144">
    <property type="entry name" value="CoA_trans"/>
    <property type="match status" value="1"/>
</dbReference>
<dbReference type="Proteomes" id="UP000218267">
    <property type="component" value="Chromosome"/>
</dbReference>
<dbReference type="AlphaFoldDB" id="A0A1Y1CJR1"/>
<dbReference type="InterPro" id="IPR037171">
    <property type="entry name" value="NagB/RpiA_transferase-like"/>
</dbReference>
<evidence type="ECO:0000256" key="1">
    <source>
        <dbReference type="ARBA" id="ARBA00022679"/>
    </source>
</evidence>
<dbReference type="RefSeq" id="WP_096429429.1">
    <property type="nucleotide sequence ID" value="NZ_AP018042.1"/>
</dbReference>
<dbReference type="OrthoDB" id="9777193at2"/>
<dbReference type="Gene3D" id="3.40.1080.10">
    <property type="entry name" value="Glutaconate Coenzyme A-transferase"/>
    <property type="match status" value="1"/>
</dbReference>
<keyword evidence="3" id="KW-1185">Reference proteome</keyword>
<proteinExistence type="predicted"/>
<dbReference type="PANTHER" id="PTHR13707:SF60">
    <property type="entry name" value="ACETATE COA-TRANSFERASE SUBUNIT ALPHA"/>
    <property type="match status" value="1"/>
</dbReference>
<organism evidence="2 3">
    <name type="scientific">Labilibaculum antarcticum</name>
    <dbReference type="NCBI Taxonomy" id="1717717"/>
    <lineage>
        <taxon>Bacteria</taxon>
        <taxon>Pseudomonadati</taxon>
        <taxon>Bacteroidota</taxon>
        <taxon>Bacteroidia</taxon>
        <taxon>Marinilabiliales</taxon>
        <taxon>Marinifilaceae</taxon>
        <taxon>Labilibaculum</taxon>
    </lineage>
</organism>
<dbReference type="PANTHER" id="PTHR13707">
    <property type="entry name" value="KETOACID-COENZYME A TRANSFERASE"/>
    <property type="match status" value="1"/>
</dbReference>
<dbReference type="EMBL" id="AP018042">
    <property type="protein sequence ID" value="BAX80585.1"/>
    <property type="molecule type" value="Genomic_DNA"/>
</dbReference>
<dbReference type="SMART" id="SM00882">
    <property type="entry name" value="CoA_trans"/>
    <property type="match status" value="1"/>
</dbReference>
<accession>A0A1Y1CJR1</accession>
<reference evidence="3" key="2">
    <citation type="journal article" date="2020" name="Antonie Van Leeuwenhoek">
        <title>Labilibaculum antarcticum sp. nov., a novel facultative anaerobic, psychrotorelant bacterium isolated from marine sediment of Antarctica.</title>
        <authorList>
            <person name="Watanabe M."/>
            <person name="Kojima H."/>
            <person name="Fukui M."/>
        </authorList>
    </citation>
    <scope>NUCLEOTIDE SEQUENCE [LARGE SCALE GENOMIC DNA]</scope>
    <source>
        <strain evidence="3">SPP2</strain>
    </source>
</reference>
<dbReference type="GO" id="GO:0008410">
    <property type="term" value="F:CoA-transferase activity"/>
    <property type="evidence" value="ECO:0007669"/>
    <property type="project" value="InterPro"/>
</dbReference>
<dbReference type="SUPFAM" id="SSF100950">
    <property type="entry name" value="NagB/RpiA/CoA transferase-like"/>
    <property type="match status" value="1"/>
</dbReference>
<sequence length="216" mass="22770">MNKIISIKEAVAKLQDGMTIMIGGFLSVGTANNMIDEVVFSNVKNLTIICNDTAFADKGLGKLIANKQVTKVITSHIGTNPATIEQMNSGEITVEFSPQGTLAERVRSGGAGLGGVLTPTGLGTMVAEGKEIIIVDGKEFLLEKPLRADVALIGASVCDSIGNLTYRGTSQNFNPLMATAADLVIVEAQEMVEAGTLKPEEVKTPSIFVDFIVNNN</sequence>
<dbReference type="InterPro" id="IPR012792">
    <property type="entry name" value="3-oxoacid_CoA-transf_A"/>
</dbReference>
<evidence type="ECO:0000313" key="2">
    <source>
        <dbReference type="EMBL" id="BAX80585.1"/>
    </source>
</evidence>
<dbReference type="KEGG" id="mbas:ALGA_2253"/>
<evidence type="ECO:0000313" key="3">
    <source>
        <dbReference type="Proteomes" id="UP000218267"/>
    </source>
</evidence>
<gene>
    <name evidence="2" type="ORF">ALGA_2253</name>
</gene>